<dbReference type="NCBIfam" id="TIGR02887">
    <property type="entry name" value="spore_ger_x_C"/>
    <property type="match status" value="1"/>
</dbReference>
<dbReference type="EMBL" id="BMJD01000021">
    <property type="protein sequence ID" value="GGB47527.1"/>
    <property type="molecule type" value="Genomic_DNA"/>
</dbReference>
<dbReference type="InterPro" id="IPR046953">
    <property type="entry name" value="Spore_GerAC-like_C"/>
</dbReference>
<comment type="subcellular location">
    <subcellularLocation>
        <location evidence="1">Membrane</location>
        <topology evidence="1">Lipid-anchor</topology>
    </subcellularLocation>
</comment>
<dbReference type="PANTHER" id="PTHR35789:SF1">
    <property type="entry name" value="SPORE GERMINATION PROTEIN B3"/>
    <property type="match status" value="1"/>
</dbReference>
<dbReference type="Proteomes" id="UP000621492">
    <property type="component" value="Unassembled WGS sequence"/>
</dbReference>
<evidence type="ECO:0000256" key="4">
    <source>
        <dbReference type="ARBA" id="ARBA00022729"/>
    </source>
</evidence>
<dbReference type="InterPro" id="IPR038501">
    <property type="entry name" value="Spore_GerAC_C_sf"/>
</dbReference>
<reference evidence="10" key="1">
    <citation type="journal article" date="2014" name="Int. J. Syst. Evol. Microbiol.">
        <title>Complete genome sequence of Corynebacterium casei LMG S-19264T (=DSM 44701T), isolated from a smear-ripened cheese.</title>
        <authorList>
            <consortium name="US DOE Joint Genome Institute (JGI-PGF)"/>
            <person name="Walter F."/>
            <person name="Albersmeier A."/>
            <person name="Kalinowski J."/>
            <person name="Ruckert C."/>
        </authorList>
    </citation>
    <scope>NUCLEOTIDE SEQUENCE</scope>
    <source>
        <strain evidence="10">CGMCC 1.15454</strain>
    </source>
</reference>
<evidence type="ECO:0000256" key="6">
    <source>
        <dbReference type="ARBA" id="ARBA00023139"/>
    </source>
</evidence>
<proteinExistence type="inferred from homology"/>
<feature type="domain" description="Spore germination protein N-terminal" evidence="9">
    <location>
        <begin position="22"/>
        <end position="196"/>
    </location>
</feature>
<evidence type="ECO:0000313" key="10">
    <source>
        <dbReference type="EMBL" id="GGB47527.1"/>
    </source>
</evidence>
<dbReference type="PANTHER" id="PTHR35789">
    <property type="entry name" value="SPORE GERMINATION PROTEIN B3"/>
    <property type="match status" value="1"/>
</dbReference>
<keyword evidence="5" id="KW-0472">Membrane</keyword>
<dbReference type="GO" id="GO:0009847">
    <property type="term" value="P:spore germination"/>
    <property type="evidence" value="ECO:0007669"/>
    <property type="project" value="InterPro"/>
</dbReference>
<protein>
    <submittedName>
        <fullName evidence="10">Spore germination protein YfkR</fullName>
    </submittedName>
</protein>
<comment type="caution">
    <text evidence="10">The sequence shown here is derived from an EMBL/GenBank/DDBJ whole genome shotgun (WGS) entry which is preliminary data.</text>
</comment>
<dbReference type="Gene3D" id="3.30.300.210">
    <property type="entry name" value="Nutrient germinant receptor protein C, domain 3"/>
    <property type="match status" value="1"/>
</dbReference>
<evidence type="ECO:0000259" key="9">
    <source>
        <dbReference type="Pfam" id="PF25198"/>
    </source>
</evidence>
<dbReference type="InterPro" id="IPR057336">
    <property type="entry name" value="GerAC_N"/>
</dbReference>
<gene>
    <name evidence="10" type="primary">yfkR</name>
    <name evidence="10" type="ORF">GCM10011409_26250</name>
</gene>
<organism evidence="10 11">
    <name type="scientific">Lentibacillus populi</name>
    <dbReference type="NCBI Taxonomy" id="1827502"/>
    <lineage>
        <taxon>Bacteria</taxon>
        <taxon>Bacillati</taxon>
        <taxon>Bacillota</taxon>
        <taxon>Bacilli</taxon>
        <taxon>Bacillales</taxon>
        <taxon>Bacillaceae</taxon>
        <taxon>Lentibacillus</taxon>
    </lineage>
</organism>
<evidence type="ECO:0000313" key="11">
    <source>
        <dbReference type="Proteomes" id="UP000621492"/>
    </source>
</evidence>
<dbReference type="PROSITE" id="PS51257">
    <property type="entry name" value="PROKAR_LIPOPROTEIN"/>
    <property type="match status" value="1"/>
</dbReference>
<keyword evidence="4" id="KW-0732">Signal</keyword>
<keyword evidence="7" id="KW-0449">Lipoprotein</keyword>
<comment type="similarity">
    <text evidence="2">Belongs to the GerABKC lipoprotein family.</text>
</comment>
<name>A0A9W5X5W6_9BACI</name>
<dbReference type="InterPro" id="IPR008844">
    <property type="entry name" value="Spore_GerAC-like"/>
</dbReference>
<dbReference type="RefSeq" id="WP_188725311.1">
    <property type="nucleotide sequence ID" value="NZ_BMJD01000021.1"/>
</dbReference>
<dbReference type="Pfam" id="PF05504">
    <property type="entry name" value="Spore_GerAC"/>
    <property type="match status" value="1"/>
</dbReference>
<dbReference type="Pfam" id="PF25198">
    <property type="entry name" value="Spore_GerAC_N"/>
    <property type="match status" value="1"/>
</dbReference>
<keyword evidence="6" id="KW-0564">Palmitate</keyword>
<evidence type="ECO:0000256" key="5">
    <source>
        <dbReference type="ARBA" id="ARBA00023136"/>
    </source>
</evidence>
<sequence>MKLCKYIWICILILAITSGCWDEKEIGEVNYASTIGIDYVDGQYKLYVQILDFVNVAKHEGEKQGESAPLFLGKGSGETIAEAVNNLYRTSQQPINWGHIGAIIFSKSVLENGIQKVQQSIQRNGEFRYTPWMFGTKEPIEKILGTSGFFQLPPLYTILYKPNDTYKVFSYIEPIRMYSFVSTYKDPGGTALLPSLSFTTGDWVKKEEKDKMYKETVKVNGVFPISEGKYKQWMSFDEIVGLRWIEPKTSNTPVSIRYHGETIGMVEIQKPKAHIKLSGSGKETKFTIEVKLKGFVTDLMKELPEKEIERIVKKQIKKEIVTTYQKGIEKNVDVYNLKNKLYRHGMDSEKVRNYQLTEESLTDVFINFHLKSKGIHY</sequence>
<accession>A0A9W5X5W6</accession>
<evidence type="ECO:0000256" key="7">
    <source>
        <dbReference type="ARBA" id="ARBA00023288"/>
    </source>
</evidence>
<evidence type="ECO:0000256" key="1">
    <source>
        <dbReference type="ARBA" id="ARBA00004635"/>
    </source>
</evidence>
<dbReference type="AlphaFoldDB" id="A0A9W5X5W6"/>
<dbReference type="GO" id="GO:0016020">
    <property type="term" value="C:membrane"/>
    <property type="evidence" value="ECO:0007669"/>
    <property type="project" value="UniProtKB-SubCell"/>
</dbReference>
<feature type="domain" description="Spore germination GerAC-like C-terminal" evidence="8">
    <location>
        <begin position="225"/>
        <end position="371"/>
    </location>
</feature>
<keyword evidence="11" id="KW-1185">Reference proteome</keyword>
<keyword evidence="3" id="KW-0309">Germination</keyword>
<reference evidence="10" key="2">
    <citation type="submission" date="2020-09" db="EMBL/GenBank/DDBJ databases">
        <authorList>
            <person name="Sun Q."/>
            <person name="Zhou Y."/>
        </authorList>
    </citation>
    <scope>NUCLEOTIDE SEQUENCE</scope>
    <source>
        <strain evidence="10">CGMCC 1.15454</strain>
    </source>
</reference>
<evidence type="ECO:0000259" key="8">
    <source>
        <dbReference type="Pfam" id="PF05504"/>
    </source>
</evidence>
<evidence type="ECO:0000256" key="2">
    <source>
        <dbReference type="ARBA" id="ARBA00007886"/>
    </source>
</evidence>
<evidence type="ECO:0000256" key="3">
    <source>
        <dbReference type="ARBA" id="ARBA00022544"/>
    </source>
</evidence>